<proteinExistence type="predicted"/>
<dbReference type="PANTHER" id="PTHR46211">
    <property type="entry name" value="GLYCEROPHOSPHORYL DIESTER PHOSPHODIESTERASE"/>
    <property type="match status" value="1"/>
</dbReference>
<dbReference type="Gene3D" id="3.20.20.190">
    <property type="entry name" value="Phosphatidylinositol (PI) phosphodiesterase"/>
    <property type="match status" value="1"/>
</dbReference>
<reference evidence="2 3" key="1">
    <citation type="submission" date="2020-04" db="EMBL/GenBank/DDBJ databases">
        <title>Paeniglutamicibacter sp. ANT13_2, a novel actinomycete isolated from sediment in Antarctica.</title>
        <authorList>
            <person name="Sakdapetsiri C."/>
            <person name="Pinyakong O."/>
        </authorList>
    </citation>
    <scope>NUCLEOTIDE SEQUENCE [LARGE SCALE GENOMIC DNA]</scope>
    <source>
        <strain evidence="2 3">ANT13_2</strain>
    </source>
</reference>
<organism evidence="2 3">
    <name type="scientific">Paeniglutamicibacter terrestris</name>
    <dbReference type="NCBI Taxonomy" id="2723403"/>
    <lineage>
        <taxon>Bacteria</taxon>
        <taxon>Bacillati</taxon>
        <taxon>Actinomycetota</taxon>
        <taxon>Actinomycetes</taxon>
        <taxon>Micrococcales</taxon>
        <taxon>Micrococcaceae</taxon>
        <taxon>Paeniglutamicibacter</taxon>
    </lineage>
</organism>
<keyword evidence="3" id="KW-1185">Reference proteome</keyword>
<dbReference type="Proteomes" id="UP000746595">
    <property type="component" value="Unassembled WGS sequence"/>
</dbReference>
<feature type="domain" description="GP-PDE" evidence="1">
    <location>
        <begin position="3"/>
        <end position="283"/>
    </location>
</feature>
<accession>A0ABX1G5H1</accession>
<evidence type="ECO:0000259" key="1">
    <source>
        <dbReference type="PROSITE" id="PS51704"/>
    </source>
</evidence>
<dbReference type="Pfam" id="PF03009">
    <property type="entry name" value="GDPD"/>
    <property type="match status" value="1"/>
</dbReference>
<dbReference type="SUPFAM" id="SSF51695">
    <property type="entry name" value="PLC-like phosphodiesterases"/>
    <property type="match status" value="1"/>
</dbReference>
<dbReference type="RefSeq" id="WP_168152077.1">
    <property type="nucleotide sequence ID" value="NZ_JAAWVT010000004.1"/>
</dbReference>
<dbReference type="InterPro" id="IPR017946">
    <property type="entry name" value="PLC-like_Pdiesterase_TIM-brl"/>
</dbReference>
<evidence type="ECO:0000313" key="3">
    <source>
        <dbReference type="Proteomes" id="UP000746595"/>
    </source>
</evidence>
<name>A0ABX1G5H1_9MICC</name>
<comment type="caution">
    <text evidence="2">The sequence shown here is derived from an EMBL/GenBank/DDBJ whole genome shotgun (WGS) entry which is preliminary data.</text>
</comment>
<gene>
    <name evidence="2" type="ORF">HED64_11230</name>
</gene>
<dbReference type="EMBL" id="JAAWVT010000004">
    <property type="protein sequence ID" value="NKG21274.1"/>
    <property type="molecule type" value="Genomic_DNA"/>
</dbReference>
<dbReference type="PANTHER" id="PTHR46211:SF1">
    <property type="entry name" value="GLYCEROPHOSPHODIESTER PHOSPHODIESTERASE, CYTOPLASMIC"/>
    <property type="match status" value="1"/>
</dbReference>
<dbReference type="InterPro" id="IPR030395">
    <property type="entry name" value="GP_PDE_dom"/>
</dbReference>
<protein>
    <submittedName>
        <fullName evidence="2">Glycerophosphodiester phosphodiesterase</fullName>
    </submittedName>
</protein>
<dbReference type="PROSITE" id="PS51704">
    <property type="entry name" value="GP_PDE"/>
    <property type="match status" value="1"/>
</dbReference>
<sequence length="286" mass="30901">MRTLVYAHRGSSKAYAENTRAAYQQALADGADGIECDIHLSADGFVVCHHDPTVERTSNSSGKVGDKTLAELRAMDFSSWKNSEIPAAYGSIHEQLVTLGELVGLLRAAGRSVGLAVEIKHPSPFGRALEDAMLVELEALGWDAKTSMVGEVYISFMSFDPDSVRYLMERISPQHLCQLVTEVDEDWIGELIKVGDKDRAAVAAVLAQAMTDGVELLNSGAPQLAGPGIAYVRKYPEVTGQWLERGATFRVWTVDEPSDASYLVGLGVTQITSNVPALIKKHLGLA</sequence>
<evidence type="ECO:0000313" key="2">
    <source>
        <dbReference type="EMBL" id="NKG21274.1"/>
    </source>
</evidence>